<evidence type="ECO:0000313" key="2">
    <source>
        <dbReference type="EMBL" id="MPC15770.1"/>
    </source>
</evidence>
<sequence length="128" mass="13575">MRGNTTGKGVLAAPLYSLLVMKGKRKNSVTRKSGWCRVHLTTSQTHSHGAAIPSQRFQSRTQRRIASQAQGGWDSLTDGPVSSRVAASPSVSPPLHSSTASLTVNRGTGKRGAQVTICKAEARLTHQG</sequence>
<comment type="caution">
    <text evidence="2">The sequence shown here is derived from an EMBL/GenBank/DDBJ whole genome shotgun (WGS) entry which is preliminary data.</text>
</comment>
<proteinExistence type="predicted"/>
<dbReference type="AlphaFoldDB" id="A0A5B7D275"/>
<evidence type="ECO:0000256" key="1">
    <source>
        <dbReference type="SAM" id="MobiDB-lite"/>
    </source>
</evidence>
<protein>
    <submittedName>
        <fullName evidence="2">Uncharacterized protein</fullName>
    </submittedName>
</protein>
<organism evidence="2 3">
    <name type="scientific">Portunus trituberculatus</name>
    <name type="common">Swimming crab</name>
    <name type="synonym">Neptunus trituberculatus</name>
    <dbReference type="NCBI Taxonomy" id="210409"/>
    <lineage>
        <taxon>Eukaryota</taxon>
        <taxon>Metazoa</taxon>
        <taxon>Ecdysozoa</taxon>
        <taxon>Arthropoda</taxon>
        <taxon>Crustacea</taxon>
        <taxon>Multicrustacea</taxon>
        <taxon>Malacostraca</taxon>
        <taxon>Eumalacostraca</taxon>
        <taxon>Eucarida</taxon>
        <taxon>Decapoda</taxon>
        <taxon>Pleocyemata</taxon>
        <taxon>Brachyura</taxon>
        <taxon>Eubrachyura</taxon>
        <taxon>Portunoidea</taxon>
        <taxon>Portunidae</taxon>
        <taxon>Portuninae</taxon>
        <taxon>Portunus</taxon>
    </lineage>
</organism>
<accession>A0A5B7D275</accession>
<dbReference type="EMBL" id="VSRR010000454">
    <property type="protein sequence ID" value="MPC15770.1"/>
    <property type="molecule type" value="Genomic_DNA"/>
</dbReference>
<reference evidence="2 3" key="1">
    <citation type="submission" date="2019-05" db="EMBL/GenBank/DDBJ databases">
        <title>Another draft genome of Portunus trituberculatus and its Hox gene families provides insights of decapod evolution.</title>
        <authorList>
            <person name="Jeong J.-H."/>
            <person name="Song I."/>
            <person name="Kim S."/>
            <person name="Choi T."/>
            <person name="Kim D."/>
            <person name="Ryu S."/>
            <person name="Kim W."/>
        </authorList>
    </citation>
    <scope>NUCLEOTIDE SEQUENCE [LARGE SCALE GENOMIC DNA]</scope>
    <source>
        <tissue evidence="2">Muscle</tissue>
    </source>
</reference>
<name>A0A5B7D275_PORTR</name>
<feature type="region of interest" description="Disordered" evidence="1">
    <location>
        <begin position="41"/>
        <end position="113"/>
    </location>
</feature>
<dbReference type="Proteomes" id="UP000324222">
    <property type="component" value="Unassembled WGS sequence"/>
</dbReference>
<feature type="compositionally biased region" description="Polar residues" evidence="1">
    <location>
        <begin position="55"/>
        <end position="70"/>
    </location>
</feature>
<feature type="compositionally biased region" description="Low complexity" evidence="1">
    <location>
        <begin position="80"/>
        <end position="98"/>
    </location>
</feature>
<keyword evidence="3" id="KW-1185">Reference proteome</keyword>
<gene>
    <name evidence="2" type="ORF">E2C01_008573</name>
</gene>
<evidence type="ECO:0000313" key="3">
    <source>
        <dbReference type="Proteomes" id="UP000324222"/>
    </source>
</evidence>